<organism evidence="1">
    <name type="scientific">bioreactor metagenome</name>
    <dbReference type="NCBI Taxonomy" id="1076179"/>
    <lineage>
        <taxon>unclassified sequences</taxon>
        <taxon>metagenomes</taxon>
        <taxon>ecological metagenomes</taxon>
    </lineage>
</organism>
<proteinExistence type="predicted"/>
<sequence length="59" mass="7442">MESLYKLRIMKRYCHYKDKEPEKYFDGFDIVHKEKRIIQREIEDETFTSGYLDYILMKR</sequence>
<evidence type="ECO:0000313" key="1">
    <source>
        <dbReference type="EMBL" id="MPM54517.1"/>
    </source>
</evidence>
<gene>
    <name evidence="1" type="ORF">SDC9_101295</name>
</gene>
<dbReference type="EMBL" id="VSSQ01014840">
    <property type="protein sequence ID" value="MPM54517.1"/>
    <property type="molecule type" value="Genomic_DNA"/>
</dbReference>
<accession>A0A645AN97</accession>
<dbReference type="AlphaFoldDB" id="A0A645AN97"/>
<name>A0A645AN97_9ZZZZ</name>
<protein>
    <submittedName>
        <fullName evidence="1">Uncharacterized protein</fullName>
    </submittedName>
</protein>
<reference evidence="1" key="1">
    <citation type="submission" date="2019-08" db="EMBL/GenBank/DDBJ databases">
        <authorList>
            <person name="Kucharzyk K."/>
            <person name="Murdoch R.W."/>
            <person name="Higgins S."/>
            <person name="Loffler F."/>
        </authorList>
    </citation>
    <scope>NUCLEOTIDE SEQUENCE</scope>
</reference>
<comment type="caution">
    <text evidence="1">The sequence shown here is derived from an EMBL/GenBank/DDBJ whole genome shotgun (WGS) entry which is preliminary data.</text>
</comment>